<dbReference type="OrthoDB" id="2414723at2759"/>
<dbReference type="GO" id="GO:0051260">
    <property type="term" value="P:protein homooligomerization"/>
    <property type="evidence" value="ECO:0007669"/>
    <property type="project" value="InterPro"/>
</dbReference>
<dbReference type="SUPFAM" id="SSF54695">
    <property type="entry name" value="POZ domain"/>
    <property type="match status" value="1"/>
</dbReference>
<dbReference type="Pfam" id="PF02214">
    <property type="entry name" value="BTB_2"/>
    <property type="match status" value="1"/>
</dbReference>
<proteinExistence type="predicted"/>
<dbReference type="Gene3D" id="3.30.710.10">
    <property type="entry name" value="Potassium Channel Kv1.1, Chain A"/>
    <property type="match status" value="1"/>
</dbReference>
<evidence type="ECO:0000313" key="11">
    <source>
        <dbReference type="Proteomes" id="UP001152795"/>
    </source>
</evidence>
<keyword evidence="4" id="KW-0472">Membrane</keyword>
<evidence type="ECO:0000256" key="4">
    <source>
        <dbReference type="ARBA" id="ARBA00023136"/>
    </source>
</evidence>
<evidence type="ECO:0000256" key="3">
    <source>
        <dbReference type="ARBA" id="ARBA00023018"/>
    </source>
</evidence>
<feature type="non-terminal residue" evidence="10">
    <location>
        <position position="1"/>
    </location>
</feature>
<dbReference type="GO" id="GO:0045211">
    <property type="term" value="C:postsynaptic membrane"/>
    <property type="evidence" value="ECO:0007669"/>
    <property type="project" value="UniProtKB-SubCell"/>
</dbReference>
<evidence type="ECO:0000256" key="9">
    <source>
        <dbReference type="ARBA" id="ARBA00057758"/>
    </source>
</evidence>
<comment type="subcellular location">
    <subcellularLocation>
        <location evidence="7">Postsynaptic cell membrane</location>
    </subcellularLocation>
    <subcellularLocation>
        <location evidence="8">Presynaptic cell membrane</location>
    </subcellularLocation>
</comment>
<evidence type="ECO:0000256" key="5">
    <source>
        <dbReference type="ARBA" id="ARBA00023257"/>
    </source>
</evidence>
<keyword evidence="5" id="KW-0628">Postsynaptic cell membrane</keyword>
<organism evidence="10 11">
    <name type="scientific">Paramuricea clavata</name>
    <name type="common">Red gorgonian</name>
    <name type="synonym">Violescent sea-whip</name>
    <dbReference type="NCBI Taxonomy" id="317549"/>
    <lineage>
        <taxon>Eukaryota</taxon>
        <taxon>Metazoa</taxon>
        <taxon>Cnidaria</taxon>
        <taxon>Anthozoa</taxon>
        <taxon>Octocorallia</taxon>
        <taxon>Malacalcyonacea</taxon>
        <taxon>Plexauridae</taxon>
        <taxon>Paramuricea</taxon>
    </lineage>
</organism>
<name>A0A7D9DFK5_PARCT</name>
<keyword evidence="11" id="KW-1185">Reference proteome</keyword>
<accession>A0A7D9DFK5</accession>
<comment type="caution">
    <text evidence="10">The sequence shown here is derived from an EMBL/GenBank/DDBJ whole genome shotgun (WGS) entry which is preliminary data.</text>
</comment>
<evidence type="ECO:0000256" key="6">
    <source>
        <dbReference type="ARBA" id="ARBA00023273"/>
    </source>
</evidence>
<dbReference type="AlphaFoldDB" id="A0A7D9DFK5"/>
<protein>
    <submittedName>
        <fullName evidence="10">BTB POZ domain-containing KCTD16</fullName>
    </submittedName>
</protein>
<evidence type="ECO:0000313" key="10">
    <source>
        <dbReference type="EMBL" id="CAB3983904.1"/>
    </source>
</evidence>
<dbReference type="CDD" id="cd22204">
    <property type="entry name" value="H1_KCTD12-like"/>
    <property type="match status" value="1"/>
</dbReference>
<dbReference type="InterPro" id="IPR000210">
    <property type="entry name" value="BTB/POZ_dom"/>
</dbReference>
<dbReference type="PANTHER" id="PTHR14499:SF136">
    <property type="entry name" value="GH08630P"/>
    <property type="match status" value="1"/>
</dbReference>
<dbReference type="InterPro" id="IPR011333">
    <property type="entry name" value="SKP1/BTB/POZ_sf"/>
</dbReference>
<reference evidence="10" key="1">
    <citation type="submission" date="2020-04" db="EMBL/GenBank/DDBJ databases">
        <authorList>
            <person name="Alioto T."/>
            <person name="Alioto T."/>
            <person name="Gomez Garrido J."/>
        </authorList>
    </citation>
    <scope>NUCLEOTIDE SEQUENCE</scope>
    <source>
        <strain evidence="10">A484AB</strain>
    </source>
</reference>
<comment type="function">
    <text evidence="9">Auxiliary subunit of GABA-B receptors that determine the pharmacology and kinetics of the receptor response. Increases agonist potency and markedly alter the G-protein signaling of the receptors by accelerating onset and promoting desensitization.</text>
</comment>
<sequence>MESQENAKPLPPTSVVDLNVGGQLYTTTLGTLTKDPSSLLTTMFSGSQRTPKDSRGRYFIDRDGVLFRYVLDFLRNLRLTLPDGFNELERLLAEAEYFKVSAMKEALAKETKSRTSVERAKKKTSGYLSVCVRGTYAFGRDGVADVKFRKLQRILVCGNVALARDVFGDSLNETRDPAREEIRYTNRFYLKYNHLEKAFDQLAEKGFQMVTSCAGGAGGRIKVWLEAPRTPKLSLWQYSYRCTFDLDDSVWMFVVRSISANWGRDGDVGTTSGMPCVDKMRNGLRFWGVEGRIGNAGLVKMRSRGLIGFELDAGFVELALFGIQSAFGCEFELMNIVKVKYFHELDEKVFLVTALTPRFTIRLTLEFLYIIDSDDGDRFQLSRITIFNNYSPKGRPRYALVEQNYIIVCHTIKERGQVLDLMSRRPKIARILAYNITRFAL</sequence>
<keyword evidence="2" id="KW-0597">Phosphoprotein</keyword>
<dbReference type="SMART" id="SM00225">
    <property type="entry name" value="BTB"/>
    <property type="match status" value="1"/>
</dbReference>
<keyword evidence="3" id="KW-0770">Synapse</keyword>
<dbReference type="Pfam" id="PF23110">
    <property type="entry name" value="H1_KCTD8_12_16"/>
    <property type="match status" value="1"/>
</dbReference>
<dbReference type="EMBL" id="CACRXK020000673">
    <property type="protein sequence ID" value="CAB3983904.1"/>
    <property type="molecule type" value="Genomic_DNA"/>
</dbReference>
<dbReference type="PANTHER" id="PTHR14499">
    <property type="entry name" value="POTASSIUM CHANNEL TETRAMERIZATION DOMAIN-CONTAINING"/>
    <property type="match status" value="1"/>
</dbReference>
<evidence type="ECO:0000256" key="8">
    <source>
        <dbReference type="ARBA" id="ARBA00034111"/>
    </source>
</evidence>
<dbReference type="InterPro" id="IPR057093">
    <property type="entry name" value="H1_KCTD8_12_16"/>
</dbReference>
<dbReference type="InterPro" id="IPR003131">
    <property type="entry name" value="T1-type_BTB"/>
</dbReference>
<keyword evidence="6" id="KW-0966">Cell projection</keyword>
<evidence type="ECO:0000256" key="2">
    <source>
        <dbReference type="ARBA" id="ARBA00022553"/>
    </source>
</evidence>
<evidence type="ECO:0000256" key="1">
    <source>
        <dbReference type="ARBA" id="ARBA00022475"/>
    </source>
</evidence>
<dbReference type="GO" id="GO:0042734">
    <property type="term" value="C:presynaptic membrane"/>
    <property type="evidence" value="ECO:0007669"/>
    <property type="project" value="UniProtKB-SubCell"/>
</dbReference>
<gene>
    <name evidence="10" type="ORF">PACLA_8A001347</name>
</gene>
<dbReference type="Proteomes" id="UP001152795">
    <property type="component" value="Unassembled WGS sequence"/>
</dbReference>
<evidence type="ECO:0000256" key="7">
    <source>
        <dbReference type="ARBA" id="ARBA00034100"/>
    </source>
</evidence>
<keyword evidence="1" id="KW-1003">Cell membrane</keyword>